<dbReference type="HOGENOM" id="CLU_202294_0_0_6"/>
<reference evidence="1 2" key="1">
    <citation type="submission" date="2013-02" db="EMBL/GenBank/DDBJ databases">
        <title>The Genome Sequence of Acinetobacter sp. NIPH 1859.</title>
        <authorList>
            <consortium name="The Broad Institute Genome Sequencing Platform"/>
            <consortium name="The Broad Institute Genome Sequencing Center for Infectious Disease"/>
            <person name="Cerqueira G."/>
            <person name="Feldgarden M."/>
            <person name="Courvalin P."/>
            <person name="Perichon B."/>
            <person name="Grillot-Courvalin C."/>
            <person name="Clermont D."/>
            <person name="Rocha E."/>
            <person name="Yoon E.-J."/>
            <person name="Nemec A."/>
            <person name="Walker B."/>
            <person name="Young S.K."/>
            <person name="Zeng Q."/>
            <person name="Gargeya S."/>
            <person name="Fitzgerald M."/>
            <person name="Haas B."/>
            <person name="Abouelleil A."/>
            <person name="Alvarado L."/>
            <person name="Arachchi H.M."/>
            <person name="Berlin A.M."/>
            <person name="Chapman S.B."/>
            <person name="Dewar J."/>
            <person name="Goldberg J."/>
            <person name="Griggs A."/>
            <person name="Gujja S."/>
            <person name="Hansen M."/>
            <person name="Howarth C."/>
            <person name="Imamovic A."/>
            <person name="Larimer J."/>
            <person name="McCowan C."/>
            <person name="Murphy C."/>
            <person name="Neiman D."/>
            <person name="Pearson M."/>
            <person name="Priest M."/>
            <person name="Roberts A."/>
            <person name="Saif S."/>
            <person name="Shea T."/>
            <person name="Sisk P."/>
            <person name="Sykes S."/>
            <person name="Wortman J."/>
            <person name="Nusbaum C."/>
            <person name="Birren B."/>
        </authorList>
    </citation>
    <scope>NUCLEOTIDE SEQUENCE [LARGE SCALE GENOMIC DNA]</scope>
    <source>
        <strain evidence="1 2">NIPH 1859</strain>
    </source>
</reference>
<gene>
    <name evidence="1" type="ORF">F889_01690</name>
</gene>
<dbReference type="AlphaFoldDB" id="N9PLP7"/>
<proteinExistence type="predicted"/>
<name>N9PLP7_9GAMM</name>
<evidence type="ECO:0000313" key="1">
    <source>
        <dbReference type="EMBL" id="ENX34408.1"/>
    </source>
</evidence>
<evidence type="ECO:0000313" key="2">
    <source>
        <dbReference type="Proteomes" id="UP000013009"/>
    </source>
</evidence>
<accession>N9PLP7</accession>
<dbReference type="Proteomes" id="UP000013009">
    <property type="component" value="Unassembled WGS sequence"/>
</dbReference>
<dbReference type="EMBL" id="APRZ01000015">
    <property type="protein sequence ID" value="ENX34408.1"/>
    <property type="molecule type" value="Genomic_DNA"/>
</dbReference>
<sequence>MHNGVKSLPKLPDLYPICSDPMYTSDKMVEMGLFYSYMNVLDWPKWFKFGFLKSII</sequence>
<keyword evidence="2" id="KW-1185">Reference proteome</keyword>
<protein>
    <submittedName>
        <fullName evidence="1">Uncharacterized protein</fullName>
    </submittedName>
</protein>
<organism evidence="1 2">
    <name type="scientific">Acinetobacter colistiniresistens</name>
    <dbReference type="NCBI Taxonomy" id="280145"/>
    <lineage>
        <taxon>Bacteria</taxon>
        <taxon>Pseudomonadati</taxon>
        <taxon>Pseudomonadota</taxon>
        <taxon>Gammaproteobacteria</taxon>
        <taxon>Moraxellales</taxon>
        <taxon>Moraxellaceae</taxon>
        <taxon>Acinetobacter</taxon>
    </lineage>
</organism>
<comment type="caution">
    <text evidence="1">The sequence shown here is derived from an EMBL/GenBank/DDBJ whole genome shotgun (WGS) entry which is preliminary data.</text>
</comment>